<dbReference type="GO" id="GO:0004519">
    <property type="term" value="F:endonuclease activity"/>
    <property type="evidence" value="ECO:0007669"/>
    <property type="project" value="UniProtKB-KW"/>
</dbReference>
<dbReference type="InterPro" id="IPR002711">
    <property type="entry name" value="HNH"/>
</dbReference>
<keyword evidence="2" id="KW-0378">Hydrolase</keyword>
<dbReference type="Gene3D" id="1.10.30.50">
    <property type="match status" value="1"/>
</dbReference>
<dbReference type="InterPro" id="IPR003615">
    <property type="entry name" value="HNH_nuc"/>
</dbReference>
<evidence type="ECO:0000313" key="3">
    <source>
        <dbReference type="Proteomes" id="UP000318681"/>
    </source>
</evidence>
<dbReference type="Proteomes" id="UP000318681">
    <property type="component" value="Unassembled WGS sequence"/>
</dbReference>
<proteinExistence type="predicted"/>
<dbReference type="AlphaFoldDB" id="A0A558QS64"/>
<organism evidence="2 3">
    <name type="scientific">Alterirhizorhabdus solaris</name>
    <dbReference type="NCBI Taxonomy" id="2529389"/>
    <lineage>
        <taxon>Bacteria</taxon>
        <taxon>Pseudomonadati</taxon>
        <taxon>Pseudomonadota</taxon>
        <taxon>Alphaproteobacteria</taxon>
        <taxon>Sphingomonadales</taxon>
        <taxon>Rhizorhabdaceae</taxon>
        <taxon>Alterirhizorhabdus</taxon>
    </lineage>
</organism>
<dbReference type="CDD" id="cd00085">
    <property type="entry name" value="HNHc"/>
    <property type="match status" value="1"/>
</dbReference>
<dbReference type="Pfam" id="PF01844">
    <property type="entry name" value="HNH"/>
    <property type="match status" value="1"/>
</dbReference>
<keyword evidence="3" id="KW-1185">Reference proteome</keyword>
<dbReference type="OrthoDB" id="5379188at2"/>
<keyword evidence="2" id="KW-0255">Endonuclease</keyword>
<dbReference type="EMBL" id="VNIM01000152">
    <property type="protein sequence ID" value="TVV69991.1"/>
    <property type="molecule type" value="Genomic_DNA"/>
</dbReference>
<reference evidence="2 3" key="1">
    <citation type="submission" date="2019-07" db="EMBL/GenBank/DDBJ databases">
        <title>Sphingomonas solaris sp. nov., isolated from a solar panel from Boston, Massachusetts.</title>
        <authorList>
            <person name="Tanner K."/>
            <person name="Pascual J."/>
            <person name="Mancuso C."/>
            <person name="Pereto J."/>
            <person name="Khalil A."/>
            <person name="Vilanova C."/>
        </authorList>
    </citation>
    <scope>NUCLEOTIDE SEQUENCE [LARGE SCALE GENOMIC DNA]</scope>
    <source>
        <strain evidence="2 3">R4DWN</strain>
    </source>
</reference>
<dbReference type="GO" id="GO:0003676">
    <property type="term" value="F:nucleic acid binding"/>
    <property type="evidence" value="ECO:0007669"/>
    <property type="project" value="InterPro"/>
</dbReference>
<keyword evidence="2" id="KW-0540">Nuclease</keyword>
<feature type="domain" description="HNH" evidence="1">
    <location>
        <begin position="42"/>
        <end position="79"/>
    </location>
</feature>
<gene>
    <name evidence="2" type="ORF">FOY91_20185</name>
</gene>
<accession>A0A558QS64</accession>
<name>A0A558QS64_9SPHN</name>
<sequence>MPIAEKEVKRLWGMAGGYCSNPECRDRVAIVGDKGQSYLIGEMAHIIARQARGPRGDGVGGDNTYANLVLLCPTCHRKVDKAPA</sequence>
<evidence type="ECO:0000313" key="2">
    <source>
        <dbReference type="EMBL" id="TVV69991.1"/>
    </source>
</evidence>
<protein>
    <submittedName>
        <fullName evidence="2">HNH endonuclease</fullName>
    </submittedName>
</protein>
<evidence type="ECO:0000259" key="1">
    <source>
        <dbReference type="Pfam" id="PF01844"/>
    </source>
</evidence>
<comment type="caution">
    <text evidence="2">The sequence shown here is derived from an EMBL/GenBank/DDBJ whole genome shotgun (WGS) entry which is preliminary data.</text>
</comment>
<dbReference type="GO" id="GO:0008270">
    <property type="term" value="F:zinc ion binding"/>
    <property type="evidence" value="ECO:0007669"/>
    <property type="project" value="InterPro"/>
</dbReference>